<dbReference type="Proteomes" id="UP000622547">
    <property type="component" value="Unassembled WGS sequence"/>
</dbReference>
<evidence type="ECO:0000313" key="2">
    <source>
        <dbReference type="Proteomes" id="UP000622547"/>
    </source>
</evidence>
<dbReference type="EMBL" id="BOOP01000014">
    <property type="protein sequence ID" value="GII38523.1"/>
    <property type="molecule type" value="Genomic_DNA"/>
</dbReference>
<accession>A0A8J3XJG1</accession>
<gene>
    <name evidence="1" type="ORF">Pph01_35260</name>
</gene>
<proteinExistence type="predicted"/>
<organism evidence="1 2">
    <name type="scientific">Planotetraspora phitsanulokensis</name>
    <dbReference type="NCBI Taxonomy" id="575192"/>
    <lineage>
        <taxon>Bacteria</taxon>
        <taxon>Bacillati</taxon>
        <taxon>Actinomycetota</taxon>
        <taxon>Actinomycetes</taxon>
        <taxon>Streptosporangiales</taxon>
        <taxon>Streptosporangiaceae</taxon>
        <taxon>Planotetraspora</taxon>
    </lineage>
</organism>
<name>A0A8J3XJG1_9ACTN</name>
<dbReference type="AlphaFoldDB" id="A0A8J3XJG1"/>
<evidence type="ECO:0000313" key="1">
    <source>
        <dbReference type="EMBL" id="GII38523.1"/>
    </source>
</evidence>
<reference evidence="1 2" key="1">
    <citation type="submission" date="2021-01" db="EMBL/GenBank/DDBJ databases">
        <title>Whole genome shotgun sequence of Planotetraspora phitsanulokensis NBRC 104273.</title>
        <authorList>
            <person name="Komaki H."/>
            <person name="Tamura T."/>
        </authorList>
    </citation>
    <scope>NUCLEOTIDE SEQUENCE [LARGE SCALE GENOMIC DNA]</scope>
    <source>
        <strain evidence="1 2">NBRC 104273</strain>
    </source>
</reference>
<keyword evidence="2" id="KW-1185">Reference proteome</keyword>
<protein>
    <submittedName>
        <fullName evidence="1">Uncharacterized protein</fullName>
    </submittedName>
</protein>
<sequence length="86" mass="8596">MSVPWCPAVLGRPIPTGLTALRGSVPRRRAALRVRLTETGFGGLLLGLVSGDGDTPAGDVIADRAEAGDGVTRTVTSPVIGGDGSG</sequence>
<comment type="caution">
    <text evidence="1">The sequence shown here is derived from an EMBL/GenBank/DDBJ whole genome shotgun (WGS) entry which is preliminary data.</text>
</comment>